<dbReference type="HAMAP" id="MF_00134_B">
    <property type="entry name" value="IGPS_B"/>
    <property type="match status" value="1"/>
</dbReference>
<dbReference type="PATRIC" id="fig|742725.3.peg.1748"/>
<dbReference type="RefSeq" id="WP_009134460.1">
    <property type="nucleotide sequence ID" value="NZ_CP102250.1"/>
</dbReference>
<protein>
    <recommendedName>
        <fullName evidence="8">Indole-3-glycerol phosphate synthase</fullName>
        <shortName evidence="8">IGPS</shortName>
        <ecNumber evidence="8">4.1.1.48</ecNumber>
    </recommendedName>
</protein>
<dbReference type="GeneID" id="92815315"/>
<dbReference type="PANTHER" id="PTHR22854">
    <property type="entry name" value="TRYPTOPHAN BIOSYNTHESIS PROTEIN"/>
    <property type="match status" value="1"/>
</dbReference>
<keyword evidence="3 8" id="KW-0028">Amino-acid biosynthesis</keyword>
<gene>
    <name evidence="8" type="primary">trpC</name>
    <name evidence="10" type="ORF">HMPREF9450_01654</name>
</gene>
<name>G5HAI9_9BACT</name>
<evidence type="ECO:0000256" key="1">
    <source>
        <dbReference type="ARBA" id="ARBA00001633"/>
    </source>
</evidence>
<keyword evidence="6 8" id="KW-0057">Aromatic amino acid biosynthesis</keyword>
<dbReference type="GO" id="GO:0004640">
    <property type="term" value="F:phosphoribosylanthranilate isomerase activity"/>
    <property type="evidence" value="ECO:0007669"/>
    <property type="project" value="TreeGrafter"/>
</dbReference>
<dbReference type="Gene3D" id="3.20.20.70">
    <property type="entry name" value="Aldolase class I"/>
    <property type="match status" value="1"/>
</dbReference>
<dbReference type="GO" id="GO:0004425">
    <property type="term" value="F:indole-3-glycerol-phosphate synthase activity"/>
    <property type="evidence" value="ECO:0007669"/>
    <property type="project" value="UniProtKB-UniRule"/>
</dbReference>
<dbReference type="EMBL" id="ADLD01000013">
    <property type="protein sequence ID" value="EHB91605.1"/>
    <property type="molecule type" value="Genomic_DNA"/>
</dbReference>
<reference evidence="10 11" key="1">
    <citation type="submission" date="2011-08" db="EMBL/GenBank/DDBJ databases">
        <title>The Genome Sequence of Alistipes indistinctus YIT 12060.</title>
        <authorList>
            <consortium name="The Broad Institute Genome Sequencing Platform"/>
            <person name="Earl A."/>
            <person name="Ward D."/>
            <person name="Feldgarden M."/>
            <person name="Gevers D."/>
            <person name="Morotomi M."/>
            <person name="Young S.K."/>
            <person name="Zeng Q."/>
            <person name="Gargeya S."/>
            <person name="Fitzgerald M."/>
            <person name="Haas B."/>
            <person name="Abouelleil A."/>
            <person name="Alvarado L."/>
            <person name="Arachchi H.M."/>
            <person name="Berlin A."/>
            <person name="Brown A."/>
            <person name="Chapman S.B."/>
            <person name="Chen Z."/>
            <person name="Dunbar C."/>
            <person name="Freedman E."/>
            <person name="Gearin G."/>
            <person name="Gellesch M."/>
            <person name="Goldberg J."/>
            <person name="Griggs A."/>
            <person name="Gujja S."/>
            <person name="Heiman D."/>
            <person name="Howarth C."/>
            <person name="Larson L."/>
            <person name="Lui A."/>
            <person name="MacDonald P.J.P."/>
            <person name="Montmayeur A."/>
            <person name="Murphy C."/>
            <person name="Neiman D."/>
            <person name="Pearson M."/>
            <person name="Priest M."/>
            <person name="Roberts A."/>
            <person name="Saif S."/>
            <person name="Shea T."/>
            <person name="Shenoy N."/>
            <person name="Sisk P."/>
            <person name="Stolte C."/>
            <person name="Sykes S."/>
            <person name="Wortman J."/>
            <person name="Nusbaum C."/>
            <person name="Birren B."/>
        </authorList>
    </citation>
    <scope>NUCLEOTIDE SEQUENCE [LARGE SCALE GENOMIC DNA]</scope>
    <source>
        <strain evidence="10 11">YIT 12060</strain>
    </source>
</reference>
<keyword evidence="5 8" id="KW-0822">Tryptophan biosynthesis</keyword>
<sequence length="268" mass="29164">MNILEQIIATKRREITSAQAVKSMARIEAEASVLTRQAVSFRKALLASPTGIIAEFKRKSPSKGFIKQEADTAGITTSYERAGAAAVSVLTDRDYFAGCLDDLIPARKNLSIPILRKDFIIDPYQICEARIAGADVVLLIAAALTPANVRSLAGYAHSLGLEVLLEIHNEQELGHLCDEVDVAGINNRDLSSFRTDPARSFELGGRIPERFVKISESGLSDPRTVRQLRSAGFQGFLMGENFMKQPDPGAALHDFIEKLETAQPEGPA</sequence>
<dbReference type="InterPro" id="IPR011060">
    <property type="entry name" value="RibuloseP-bd_barrel"/>
</dbReference>
<dbReference type="HOGENOM" id="CLU_034247_2_0_10"/>
<evidence type="ECO:0000256" key="7">
    <source>
        <dbReference type="ARBA" id="ARBA00023239"/>
    </source>
</evidence>
<keyword evidence="4 8" id="KW-0210">Decarboxylase</keyword>
<dbReference type="GO" id="GO:0000162">
    <property type="term" value="P:L-tryptophan biosynthetic process"/>
    <property type="evidence" value="ECO:0007669"/>
    <property type="project" value="UniProtKB-UniRule"/>
</dbReference>
<dbReference type="PANTHER" id="PTHR22854:SF2">
    <property type="entry name" value="INDOLE-3-GLYCEROL-PHOSPHATE SYNTHASE"/>
    <property type="match status" value="1"/>
</dbReference>
<comment type="caution">
    <text evidence="10">The sequence shown here is derived from an EMBL/GenBank/DDBJ whole genome shotgun (WGS) entry which is preliminary data.</text>
</comment>
<comment type="similarity">
    <text evidence="8">Belongs to the TrpC family.</text>
</comment>
<keyword evidence="11" id="KW-1185">Reference proteome</keyword>
<dbReference type="EC" id="4.1.1.48" evidence="8"/>
<dbReference type="FunFam" id="3.20.20.70:FF:000024">
    <property type="entry name" value="Indole-3-glycerol phosphate synthase"/>
    <property type="match status" value="1"/>
</dbReference>
<dbReference type="Pfam" id="PF00218">
    <property type="entry name" value="IGPS"/>
    <property type="match status" value="1"/>
</dbReference>
<evidence type="ECO:0000256" key="2">
    <source>
        <dbReference type="ARBA" id="ARBA00004696"/>
    </source>
</evidence>
<dbReference type="NCBIfam" id="NF001377">
    <property type="entry name" value="PRK00278.2-4"/>
    <property type="match status" value="1"/>
</dbReference>
<evidence type="ECO:0000259" key="9">
    <source>
        <dbReference type="Pfam" id="PF00218"/>
    </source>
</evidence>
<dbReference type="InterPro" id="IPR001468">
    <property type="entry name" value="Indole-3-GlycerolPSynthase_CS"/>
</dbReference>
<dbReference type="OrthoDB" id="9804217at2"/>
<dbReference type="CDD" id="cd00331">
    <property type="entry name" value="IGPS"/>
    <property type="match status" value="1"/>
</dbReference>
<evidence type="ECO:0000313" key="11">
    <source>
        <dbReference type="Proteomes" id="UP000006008"/>
    </source>
</evidence>
<dbReference type="STRING" id="742725.HMPREF9450_01654"/>
<dbReference type="UniPathway" id="UPA00035">
    <property type="reaction ID" value="UER00043"/>
</dbReference>
<evidence type="ECO:0000256" key="4">
    <source>
        <dbReference type="ARBA" id="ARBA00022793"/>
    </source>
</evidence>
<evidence type="ECO:0000256" key="8">
    <source>
        <dbReference type="HAMAP-Rule" id="MF_00134"/>
    </source>
</evidence>
<dbReference type="SUPFAM" id="SSF51366">
    <property type="entry name" value="Ribulose-phoshate binding barrel"/>
    <property type="match status" value="1"/>
</dbReference>
<evidence type="ECO:0000256" key="5">
    <source>
        <dbReference type="ARBA" id="ARBA00022822"/>
    </source>
</evidence>
<evidence type="ECO:0000256" key="6">
    <source>
        <dbReference type="ARBA" id="ARBA00023141"/>
    </source>
</evidence>
<feature type="domain" description="Indole-3-glycerol phosphate synthase" evidence="9">
    <location>
        <begin position="4"/>
        <end position="254"/>
    </location>
</feature>
<organism evidence="10 11">
    <name type="scientific">Alistipes indistinctus YIT 12060</name>
    <dbReference type="NCBI Taxonomy" id="742725"/>
    <lineage>
        <taxon>Bacteria</taxon>
        <taxon>Pseudomonadati</taxon>
        <taxon>Bacteroidota</taxon>
        <taxon>Bacteroidia</taxon>
        <taxon>Bacteroidales</taxon>
        <taxon>Rikenellaceae</taxon>
        <taxon>Alistipes</taxon>
    </lineage>
</organism>
<dbReference type="eggNOG" id="COG0134">
    <property type="taxonomic scope" value="Bacteria"/>
</dbReference>
<dbReference type="InterPro" id="IPR013785">
    <property type="entry name" value="Aldolase_TIM"/>
</dbReference>
<comment type="pathway">
    <text evidence="2 8">Amino-acid biosynthesis; L-tryptophan biosynthesis; L-tryptophan from chorismate: step 4/5.</text>
</comment>
<accession>G5HAI9</accession>
<comment type="catalytic activity">
    <reaction evidence="1 8">
        <text>1-(2-carboxyphenylamino)-1-deoxy-D-ribulose 5-phosphate + H(+) = (1S,2R)-1-C-(indol-3-yl)glycerol 3-phosphate + CO2 + H2O</text>
        <dbReference type="Rhea" id="RHEA:23476"/>
        <dbReference type="ChEBI" id="CHEBI:15377"/>
        <dbReference type="ChEBI" id="CHEBI:15378"/>
        <dbReference type="ChEBI" id="CHEBI:16526"/>
        <dbReference type="ChEBI" id="CHEBI:58613"/>
        <dbReference type="ChEBI" id="CHEBI:58866"/>
        <dbReference type="EC" id="4.1.1.48"/>
    </reaction>
</comment>
<dbReference type="PROSITE" id="PS00614">
    <property type="entry name" value="IGPS"/>
    <property type="match status" value="1"/>
</dbReference>
<dbReference type="AlphaFoldDB" id="G5HAI9"/>
<dbReference type="InterPro" id="IPR013798">
    <property type="entry name" value="Indole-3-glycerol_P_synth_dom"/>
</dbReference>
<keyword evidence="7 8" id="KW-0456">Lyase</keyword>
<dbReference type="InterPro" id="IPR045186">
    <property type="entry name" value="Indole-3-glycerol_P_synth"/>
</dbReference>
<proteinExistence type="inferred from homology"/>
<evidence type="ECO:0000313" key="10">
    <source>
        <dbReference type="EMBL" id="EHB91605.1"/>
    </source>
</evidence>
<dbReference type="Proteomes" id="UP000006008">
    <property type="component" value="Unassembled WGS sequence"/>
</dbReference>
<evidence type="ECO:0000256" key="3">
    <source>
        <dbReference type="ARBA" id="ARBA00022605"/>
    </source>
</evidence>